<feature type="region of interest" description="Disordered" evidence="1">
    <location>
        <begin position="1"/>
        <end position="32"/>
    </location>
</feature>
<protein>
    <submittedName>
        <fullName evidence="2">Uncharacterized protein</fullName>
    </submittedName>
</protein>
<evidence type="ECO:0000256" key="1">
    <source>
        <dbReference type="SAM" id="MobiDB-lite"/>
    </source>
</evidence>
<evidence type="ECO:0000313" key="2">
    <source>
        <dbReference type="EMBL" id="OOK79093.1"/>
    </source>
</evidence>
<reference evidence="4 5" key="1">
    <citation type="submission" date="2017-02" db="EMBL/GenBank/DDBJ databases">
        <title>Complete genome sequences of Mycobacterium kansasii strains isolated from rhesus macaques.</title>
        <authorList>
            <person name="Panda A."/>
            <person name="Nagaraj S."/>
            <person name="Zhao X."/>
            <person name="Tettelin H."/>
            <person name="Detolla L.J."/>
        </authorList>
    </citation>
    <scope>NUCLEOTIDE SEQUENCE [LARGE SCALE GENOMIC DNA]</scope>
    <source>
        <strain evidence="3 4">11-3469</strain>
        <strain evidence="2 5">11-3813</strain>
    </source>
</reference>
<dbReference type="EMBL" id="MVBN01000002">
    <property type="protein sequence ID" value="OOK80167.1"/>
    <property type="molecule type" value="Genomic_DNA"/>
</dbReference>
<dbReference type="STRING" id="1768.B1T50_05885"/>
<dbReference type="EMBL" id="MVBM01000002">
    <property type="protein sequence ID" value="OOK79093.1"/>
    <property type="molecule type" value="Genomic_DNA"/>
</dbReference>
<evidence type="ECO:0000313" key="5">
    <source>
        <dbReference type="Proteomes" id="UP000189229"/>
    </source>
</evidence>
<name>A0A1V3XIQ0_MYCKA</name>
<proteinExistence type="predicted"/>
<dbReference type="AlphaFoldDB" id="A0A1V3XIQ0"/>
<comment type="caution">
    <text evidence="2">The sequence shown here is derived from an EMBL/GenBank/DDBJ whole genome shotgun (WGS) entry which is preliminary data.</text>
</comment>
<accession>A0A1V3XIQ0</accession>
<evidence type="ECO:0000313" key="3">
    <source>
        <dbReference type="EMBL" id="OOK80167.1"/>
    </source>
</evidence>
<organism evidence="2 5">
    <name type="scientific">Mycobacterium kansasii</name>
    <dbReference type="NCBI Taxonomy" id="1768"/>
    <lineage>
        <taxon>Bacteria</taxon>
        <taxon>Bacillati</taxon>
        <taxon>Actinomycetota</taxon>
        <taxon>Actinomycetes</taxon>
        <taxon>Mycobacteriales</taxon>
        <taxon>Mycobacteriaceae</taxon>
        <taxon>Mycobacterium</taxon>
    </lineage>
</organism>
<sequence>MDTAIESANRLMPSGASSSTSPGSNSPTAPGLKKSLAASARLVPYVETAAPCSPAEHLSQLLAQLADRGFTVYLDEAHRLSNGITAVHGHIPRLERFHMIVDGPATVVPGRRGVAAVEVTAPACLV</sequence>
<feature type="compositionally biased region" description="Low complexity" evidence="1">
    <location>
        <begin position="13"/>
        <end position="31"/>
    </location>
</feature>
<gene>
    <name evidence="3" type="ORF">BZL29_1942</name>
    <name evidence="2" type="ORF">BZL30_1895</name>
</gene>
<dbReference type="Proteomes" id="UP000189229">
    <property type="component" value="Unassembled WGS sequence"/>
</dbReference>
<evidence type="ECO:0000313" key="4">
    <source>
        <dbReference type="Proteomes" id="UP000188532"/>
    </source>
</evidence>
<dbReference type="Proteomes" id="UP000188532">
    <property type="component" value="Unassembled WGS sequence"/>
</dbReference>